<dbReference type="CDD" id="cd21109">
    <property type="entry name" value="SPASM"/>
    <property type="match status" value="1"/>
</dbReference>
<keyword evidence="4" id="KW-0479">Metal-binding</keyword>
<dbReference type="GO" id="GO:0051536">
    <property type="term" value="F:iron-sulfur cluster binding"/>
    <property type="evidence" value="ECO:0007669"/>
    <property type="project" value="UniProtKB-KW"/>
</dbReference>
<dbReference type="InterPro" id="IPR007197">
    <property type="entry name" value="rSAM"/>
</dbReference>
<dbReference type="Proteomes" id="UP000253034">
    <property type="component" value="Unassembled WGS sequence"/>
</dbReference>
<dbReference type="InterPro" id="IPR013785">
    <property type="entry name" value="Aldolase_TIM"/>
</dbReference>
<feature type="domain" description="Radical SAM core" evidence="7">
    <location>
        <begin position="34"/>
        <end position="169"/>
    </location>
</feature>
<dbReference type="SFLD" id="SFLDG01387">
    <property type="entry name" value="BtrN-like_SPASM_domain_contain"/>
    <property type="match status" value="1"/>
</dbReference>
<dbReference type="InterPro" id="IPR050377">
    <property type="entry name" value="Radical_SAM_PqqE_MftC-like"/>
</dbReference>
<evidence type="ECO:0000313" key="9">
    <source>
        <dbReference type="EMBL" id="RCX16890.1"/>
    </source>
</evidence>
<dbReference type="PANTHER" id="PTHR11228">
    <property type="entry name" value="RADICAL SAM DOMAIN PROTEIN"/>
    <property type="match status" value="1"/>
</dbReference>
<dbReference type="SFLD" id="SFLDS00029">
    <property type="entry name" value="Radical_SAM"/>
    <property type="match status" value="1"/>
</dbReference>
<sequence length="337" mass="37826">MSDKFVTGITPGGKRTVLGEVLPLSTPFLIQIFPVYGCNFKCGYCLHAIPRAQHGHISSKTFMDMALYKKCIDEMRLFDKPLKMLRFAGIGEPLLHRDIAEMISYAKSRQIADSIDIVTNGALLTDNLSLSLINSGLDKLRVSIQGVSAEKYKSISGVDIDLASFVESLMFFYKNRGKTKVYIKIIDCALSDKDEEKKFLEMFGPLCDTISIEHLTPTVSNIDYQRLSQGKDFKTTQSGNCIMEANICPQPFYMMQINPDGCVVPCCSTAYPRVLGNVLNEDIYRIWNGKEFSSFRRTLLDGVEACGSICKSCSLYKYGLFPEDILDPYVSRLKSLY</sequence>
<evidence type="ECO:0000256" key="5">
    <source>
        <dbReference type="ARBA" id="ARBA00023004"/>
    </source>
</evidence>
<evidence type="ECO:0000256" key="3">
    <source>
        <dbReference type="ARBA" id="ARBA00022691"/>
    </source>
</evidence>
<dbReference type="PANTHER" id="PTHR11228:SF7">
    <property type="entry name" value="PQQA PEPTIDE CYCLASE"/>
    <property type="match status" value="1"/>
</dbReference>
<evidence type="ECO:0000256" key="1">
    <source>
        <dbReference type="ARBA" id="ARBA00001966"/>
    </source>
</evidence>
<dbReference type="OrthoDB" id="9782387at2"/>
<protein>
    <submittedName>
        <fullName evidence="9">Radical SAM protein with 4Fe4S-binding SPASM domain</fullName>
    </submittedName>
</protein>
<dbReference type="AlphaFoldDB" id="A0A369B5W3"/>
<organism evidence="9 10">
    <name type="scientific">Anaerobacterium chartisolvens</name>
    <dbReference type="NCBI Taxonomy" id="1297424"/>
    <lineage>
        <taxon>Bacteria</taxon>
        <taxon>Bacillati</taxon>
        <taxon>Bacillota</taxon>
        <taxon>Clostridia</taxon>
        <taxon>Eubacteriales</taxon>
        <taxon>Oscillospiraceae</taxon>
        <taxon>Anaerobacterium</taxon>
    </lineage>
</organism>
<keyword evidence="6" id="KW-0411">Iron-sulfur</keyword>
<keyword evidence="2" id="KW-0004">4Fe-4S</keyword>
<name>A0A369B5W3_9FIRM</name>
<feature type="domain" description="4Fe4S-binding SPASM" evidence="8">
    <location>
        <begin position="248"/>
        <end position="313"/>
    </location>
</feature>
<evidence type="ECO:0000256" key="6">
    <source>
        <dbReference type="ARBA" id="ARBA00023014"/>
    </source>
</evidence>
<gene>
    <name evidence="9" type="ORF">DFR58_109117</name>
</gene>
<dbReference type="Pfam" id="PF04055">
    <property type="entry name" value="Radical_SAM"/>
    <property type="match status" value="1"/>
</dbReference>
<dbReference type="InterPro" id="IPR034391">
    <property type="entry name" value="AdoMet-like_SPASM_containing"/>
</dbReference>
<dbReference type="InterPro" id="IPR023885">
    <property type="entry name" value="4Fe4S-binding_SPASM_dom"/>
</dbReference>
<dbReference type="Pfam" id="PF13186">
    <property type="entry name" value="SPASM"/>
    <property type="match status" value="1"/>
</dbReference>
<keyword evidence="10" id="KW-1185">Reference proteome</keyword>
<evidence type="ECO:0000256" key="2">
    <source>
        <dbReference type="ARBA" id="ARBA00022485"/>
    </source>
</evidence>
<keyword evidence="3" id="KW-0949">S-adenosyl-L-methionine</keyword>
<dbReference type="Gene3D" id="3.20.20.70">
    <property type="entry name" value="Aldolase class I"/>
    <property type="match status" value="1"/>
</dbReference>
<evidence type="ECO:0000259" key="7">
    <source>
        <dbReference type="Pfam" id="PF04055"/>
    </source>
</evidence>
<evidence type="ECO:0000256" key="4">
    <source>
        <dbReference type="ARBA" id="ARBA00022723"/>
    </source>
</evidence>
<dbReference type="RefSeq" id="WP_114297618.1">
    <property type="nucleotide sequence ID" value="NZ_QPJT01000009.1"/>
</dbReference>
<dbReference type="SUPFAM" id="SSF102114">
    <property type="entry name" value="Radical SAM enzymes"/>
    <property type="match status" value="1"/>
</dbReference>
<accession>A0A369B5W3</accession>
<comment type="caution">
    <text evidence="9">The sequence shown here is derived from an EMBL/GenBank/DDBJ whole genome shotgun (WGS) entry which is preliminary data.</text>
</comment>
<evidence type="ECO:0000259" key="8">
    <source>
        <dbReference type="Pfam" id="PF13186"/>
    </source>
</evidence>
<evidence type="ECO:0000313" key="10">
    <source>
        <dbReference type="Proteomes" id="UP000253034"/>
    </source>
</evidence>
<dbReference type="InterPro" id="IPR058240">
    <property type="entry name" value="rSAM_sf"/>
</dbReference>
<dbReference type="GO" id="GO:0046872">
    <property type="term" value="F:metal ion binding"/>
    <property type="evidence" value="ECO:0007669"/>
    <property type="project" value="UniProtKB-KW"/>
</dbReference>
<dbReference type="EMBL" id="QPJT01000009">
    <property type="protein sequence ID" value="RCX16890.1"/>
    <property type="molecule type" value="Genomic_DNA"/>
</dbReference>
<dbReference type="GO" id="GO:0003824">
    <property type="term" value="F:catalytic activity"/>
    <property type="evidence" value="ECO:0007669"/>
    <property type="project" value="InterPro"/>
</dbReference>
<proteinExistence type="predicted"/>
<dbReference type="CDD" id="cd01335">
    <property type="entry name" value="Radical_SAM"/>
    <property type="match status" value="1"/>
</dbReference>
<keyword evidence="5" id="KW-0408">Iron</keyword>
<dbReference type="SFLD" id="SFLDG01067">
    <property type="entry name" value="SPASM/twitch_domain_containing"/>
    <property type="match status" value="1"/>
</dbReference>
<comment type="cofactor">
    <cofactor evidence="1">
        <name>[4Fe-4S] cluster</name>
        <dbReference type="ChEBI" id="CHEBI:49883"/>
    </cofactor>
</comment>
<reference evidence="9 10" key="1">
    <citation type="submission" date="2018-07" db="EMBL/GenBank/DDBJ databases">
        <title>Genomic Encyclopedia of Type Strains, Phase IV (KMG-IV): sequencing the most valuable type-strain genomes for metagenomic binning, comparative biology and taxonomic classification.</title>
        <authorList>
            <person name="Goeker M."/>
        </authorList>
    </citation>
    <scope>NUCLEOTIDE SEQUENCE [LARGE SCALE GENOMIC DNA]</scope>
    <source>
        <strain evidence="9 10">DSM 27016</strain>
    </source>
</reference>